<feature type="region of interest" description="Disordered" evidence="1">
    <location>
        <begin position="990"/>
        <end position="1157"/>
    </location>
</feature>
<dbReference type="EMBL" id="KL198149">
    <property type="protein sequence ID" value="KDQ06194.1"/>
    <property type="molecule type" value="Genomic_DNA"/>
</dbReference>
<sequence>MDAWHLGGAINHTPHRCPNLIGYDAVAGVLGCGQVGERNNVNIVVVVFVDLAAAATANEPPPANPGAMGPSLFSRTRSSSSTPRSSTIAPDEFGNKLPGSRIMSSSTGFSALWRDKVKDKEQSKSEKSRRPERSFTSPLIQSSALPNSNTITNAAGSAFTFPPPPPMEGSFLPLTVASPQEKSDGHDYGYLCYERDTILGIEQVKHIVEVVSEELGSRGLTTPRLFSTQALDATSSRVRSLIHSFMSTYAHYSDDPPRHKWHDEVRFSGPHELGMFLRWALARIIRVAGGAEVRGFVDWRSYLVWRDEEEALGYPQSHFPSFLTQLLPPIQSLLSTLFVLFSRLTAHAASSGLTPAALGSLFGPLIFGLGPPNRTFSQSYAAYLRTSHATEHLILSFIRNTEYETARTSPVALPSRLRDWIRGYPNMLPPLVDMEKASRGAKMVRVASVRRNVRLYSPDLVHTAASWAGEGNVLQGRKEWTRVIALGMTPRYTESYRKRLDLPASFHPSLSSTSLSSEPTSPSRVRFPQHETVAGRPPDFPSSASMDSEGSGRFTSLTDMKWGEFEELGFSGVDTSKLQFDLNESARQTRSEKRNTLTWNDFSDTGFSRSDAPLSATLQFDTPISSSINAWPLRSDAIHRKLKKQQKVLPTFGWDTTPVPGQEWVIEEGMIACWADLMLSSGWVDWNEGTFREANWALVEFRALPPTALRENMPSDPTADPRTDAQWFLFEEFVPSEYRDQLVNPPKKRSVGIFTTKNKEWKPAATLNGKPYVGLPRSPSHKATEFDEILNSSVPAPTRQLSLHRERAGFSSSASLVSGPPQTGPRDDNKPLPMTPPRNSHGSRPTSSSTVTPRGAMPKFRIPGTKRPQGFVGSQYDAEIDFETLTASETSSISQDDHAASSNGDHIRRSGRENAWVDILVPDQQQAAVRRDMIANSNGKTWSDPELAREEIQRALGHGQGPSHMPVPASSHYDIYSQDGDYEEEEIMEIPPSSSTPAIHIRAPTADSLMHMLPPPSRKLPPPPPRSNDGDHEDFEPFHEHYADSASHYDDEGQDNQVYLSRGSSPHRSRSASSSPNRSQLHLDEESDVSHYPVPPADQVPEWEGNGASTRFIPGARPPPLNMPLPTVPLPLLEQGASSSPGRYIHGMPLQNVQEEE</sequence>
<feature type="domain" description="Meiotically up-regulated protein Msb1/Mug8" evidence="2">
    <location>
        <begin position="202"/>
        <end position="431"/>
    </location>
</feature>
<feature type="region of interest" description="Disordered" evidence="1">
    <location>
        <begin position="888"/>
        <end position="907"/>
    </location>
</feature>
<evidence type="ECO:0000313" key="3">
    <source>
        <dbReference type="EMBL" id="KDQ06194.1"/>
    </source>
</evidence>
<dbReference type="InterPro" id="IPR037508">
    <property type="entry name" value="Msb1/Mug8"/>
</dbReference>
<dbReference type="PANTHER" id="PTHR28093">
    <property type="entry name" value="MORPHOGENESIS-RELATED PROTEIN MSB1"/>
    <property type="match status" value="1"/>
</dbReference>
<feature type="compositionally biased region" description="Basic and acidic residues" evidence="1">
    <location>
        <begin position="113"/>
        <end position="133"/>
    </location>
</feature>
<feature type="compositionally biased region" description="Polar residues" evidence="1">
    <location>
        <begin position="542"/>
        <end position="551"/>
    </location>
</feature>
<dbReference type="STRING" id="930990.A0A067LSY5"/>
<dbReference type="OrthoDB" id="3362494at2759"/>
<evidence type="ECO:0000256" key="1">
    <source>
        <dbReference type="SAM" id="MobiDB-lite"/>
    </source>
</evidence>
<feature type="compositionally biased region" description="Basic and acidic residues" evidence="1">
    <location>
        <begin position="895"/>
        <end position="907"/>
    </location>
</feature>
<dbReference type="AlphaFoldDB" id="A0A067LSY5"/>
<feature type="compositionally biased region" description="Pro residues" evidence="1">
    <location>
        <begin position="1013"/>
        <end position="1026"/>
    </location>
</feature>
<feature type="compositionally biased region" description="Pro residues" evidence="1">
    <location>
        <begin position="1116"/>
        <end position="1129"/>
    </location>
</feature>
<feature type="compositionally biased region" description="Low complexity" evidence="1">
    <location>
        <begin position="843"/>
        <end position="854"/>
    </location>
</feature>
<feature type="compositionally biased region" description="Polar residues" evidence="1">
    <location>
        <begin position="135"/>
        <end position="147"/>
    </location>
</feature>
<protein>
    <recommendedName>
        <fullName evidence="2">Meiotically up-regulated protein Msb1/Mug8 domain-containing protein</fullName>
    </recommendedName>
</protein>
<evidence type="ECO:0000259" key="2">
    <source>
        <dbReference type="Pfam" id="PF08101"/>
    </source>
</evidence>
<keyword evidence="4" id="KW-1185">Reference proteome</keyword>
<feature type="compositionally biased region" description="Basic and acidic residues" evidence="1">
    <location>
        <begin position="1035"/>
        <end position="1051"/>
    </location>
</feature>
<dbReference type="InParanoid" id="A0A067LSY5"/>
<feature type="region of interest" description="Disordered" evidence="1">
    <location>
        <begin position="508"/>
        <end position="551"/>
    </location>
</feature>
<feature type="region of interest" description="Disordered" evidence="1">
    <location>
        <begin position="801"/>
        <end position="869"/>
    </location>
</feature>
<reference evidence="4" key="1">
    <citation type="journal article" date="2014" name="Proc. Natl. Acad. Sci. U.S.A.">
        <title>Extensive sampling of basidiomycete genomes demonstrates inadequacy of the white-rot/brown-rot paradigm for wood decay fungi.</title>
        <authorList>
            <person name="Riley R."/>
            <person name="Salamov A.A."/>
            <person name="Brown D.W."/>
            <person name="Nagy L.G."/>
            <person name="Floudas D."/>
            <person name="Held B.W."/>
            <person name="Levasseur A."/>
            <person name="Lombard V."/>
            <person name="Morin E."/>
            <person name="Otillar R."/>
            <person name="Lindquist E.A."/>
            <person name="Sun H."/>
            <person name="LaButti K.M."/>
            <person name="Schmutz J."/>
            <person name="Jabbour D."/>
            <person name="Luo H."/>
            <person name="Baker S.E."/>
            <person name="Pisabarro A.G."/>
            <person name="Walton J.D."/>
            <person name="Blanchette R.A."/>
            <person name="Henrissat B."/>
            <person name="Martin F."/>
            <person name="Cullen D."/>
            <person name="Hibbett D.S."/>
            <person name="Grigoriev I.V."/>
        </authorList>
    </citation>
    <scope>NUCLEOTIDE SEQUENCE [LARGE SCALE GENOMIC DNA]</scope>
    <source>
        <strain evidence="4">FD-172 SS1</strain>
    </source>
</reference>
<dbReference type="Proteomes" id="UP000027195">
    <property type="component" value="Unassembled WGS sequence"/>
</dbReference>
<dbReference type="PANTHER" id="PTHR28093:SF1">
    <property type="entry name" value="MORPHOGENESIS-RELATED PROTEIN MSB1"/>
    <property type="match status" value="1"/>
</dbReference>
<feature type="compositionally biased region" description="Low complexity" evidence="1">
    <location>
        <begin position="508"/>
        <end position="523"/>
    </location>
</feature>
<dbReference type="InterPro" id="IPR012965">
    <property type="entry name" value="Msb1/Mug8_dom"/>
</dbReference>
<evidence type="ECO:0000313" key="4">
    <source>
        <dbReference type="Proteomes" id="UP000027195"/>
    </source>
</evidence>
<gene>
    <name evidence="3" type="ORF">BOTBODRAFT_49502</name>
</gene>
<accession>A0A067LSY5</accession>
<feature type="compositionally biased region" description="Low complexity" evidence="1">
    <location>
        <begin position="65"/>
        <end position="87"/>
    </location>
</feature>
<organism evidence="3 4">
    <name type="scientific">Botryobasidium botryosum (strain FD-172 SS1)</name>
    <dbReference type="NCBI Taxonomy" id="930990"/>
    <lineage>
        <taxon>Eukaryota</taxon>
        <taxon>Fungi</taxon>
        <taxon>Dikarya</taxon>
        <taxon>Basidiomycota</taxon>
        <taxon>Agaricomycotina</taxon>
        <taxon>Agaricomycetes</taxon>
        <taxon>Cantharellales</taxon>
        <taxon>Botryobasidiaceae</taxon>
        <taxon>Botryobasidium</taxon>
    </lineage>
</organism>
<proteinExistence type="predicted"/>
<dbReference type="Pfam" id="PF08101">
    <property type="entry name" value="Msb1-Mug8_dom"/>
    <property type="match status" value="1"/>
</dbReference>
<name>A0A067LSY5_BOTB1</name>
<dbReference type="HOGENOM" id="CLU_002468_0_0_1"/>
<feature type="region of interest" description="Disordered" evidence="1">
    <location>
        <begin position="57"/>
        <end position="147"/>
    </location>
</feature>